<evidence type="ECO:0000313" key="1">
    <source>
        <dbReference type="EMBL" id="NRF22891.1"/>
    </source>
</evidence>
<gene>
    <name evidence="1" type="ORF">FOB26_27945</name>
</gene>
<protein>
    <submittedName>
        <fullName evidence="1">Uncharacterized protein</fullName>
    </submittedName>
</protein>
<dbReference type="RefSeq" id="WP_172874222.1">
    <property type="nucleotide sequence ID" value="NZ_JABRWL010000006.1"/>
</dbReference>
<dbReference type="EMBL" id="JABRWM010000006">
    <property type="protein sequence ID" value="NRF22891.1"/>
    <property type="molecule type" value="Genomic_DNA"/>
</dbReference>
<keyword evidence="2" id="KW-1185">Reference proteome</keyword>
<sequence length="92" mass="10600">MIDEENVFPRYLTKRKSFEHEREIRSVINLFGQGDGSAGGVALKVDLETLIDRVYVAPRSPKWFHDVVSNVIARYGCRFEVVQSDIDQQPIF</sequence>
<accession>A0AA44EQ59</accession>
<dbReference type="Proteomes" id="UP001155820">
    <property type="component" value="Unassembled WGS sequence"/>
</dbReference>
<name>A0AA44EQ59_9HYPH</name>
<organism evidence="1 2">
    <name type="scientific">Agrobacterium pusense</name>
    <dbReference type="NCBI Taxonomy" id="648995"/>
    <lineage>
        <taxon>Bacteria</taxon>
        <taxon>Pseudomonadati</taxon>
        <taxon>Pseudomonadota</taxon>
        <taxon>Alphaproteobacteria</taxon>
        <taxon>Hyphomicrobiales</taxon>
        <taxon>Rhizobiaceae</taxon>
        <taxon>Rhizobium/Agrobacterium group</taxon>
        <taxon>Agrobacterium</taxon>
    </lineage>
</organism>
<comment type="caution">
    <text evidence="1">The sequence shown here is derived from an EMBL/GenBank/DDBJ whole genome shotgun (WGS) entry which is preliminary data.</text>
</comment>
<proteinExistence type="predicted"/>
<evidence type="ECO:0000313" key="2">
    <source>
        <dbReference type="Proteomes" id="UP001155820"/>
    </source>
</evidence>
<dbReference type="AlphaFoldDB" id="A0AA44EQ59"/>
<reference evidence="1" key="1">
    <citation type="submission" date="2019-07" db="EMBL/GenBank/DDBJ databases">
        <title>FDA dAtabase for Regulatory Grade micrObial Sequences (FDA-ARGOS): Supporting development and validation of Infectious Disease Dx tests.</title>
        <authorList>
            <person name="Bachman M."/>
            <person name="Young C."/>
            <person name="Tallon L."/>
            <person name="Sadzewicz L."/>
            <person name="Vavikolanu K."/>
            <person name="Mehta A."/>
            <person name="Aluvathingal J."/>
            <person name="Nadendla S."/>
            <person name="Nandy P."/>
            <person name="Geyer C."/>
            <person name="Yan Y."/>
            <person name="Sichtig H."/>
        </authorList>
    </citation>
    <scope>NUCLEOTIDE SEQUENCE</scope>
    <source>
        <strain evidence="1">FDAARGOS_618</strain>
    </source>
</reference>